<dbReference type="RefSeq" id="WP_079428171.1">
    <property type="nucleotide sequence ID" value="NZ_MZGV01000089.1"/>
</dbReference>
<organism evidence="1 2">
    <name type="scientific">Clostridium oryzae</name>
    <dbReference type="NCBI Taxonomy" id="1450648"/>
    <lineage>
        <taxon>Bacteria</taxon>
        <taxon>Bacillati</taxon>
        <taxon>Bacillota</taxon>
        <taxon>Clostridia</taxon>
        <taxon>Eubacteriales</taxon>
        <taxon>Clostridiaceae</taxon>
        <taxon>Clostridium</taxon>
    </lineage>
</organism>
<protein>
    <submittedName>
        <fullName evidence="1">Uncharacterized protein</fullName>
    </submittedName>
</protein>
<proteinExistence type="predicted"/>
<comment type="caution">
    <text evidence="1">The sequence shown here is derived from an EMBL/GenBank/DDBJ whole genome shotgun (WGS) entry which is preliminary data.</text>
</comment>
<accession>A0A1V4IBF3</accession>
<gene>
    <name evidence="1" type="ORF">CLORY_41890</name>
</gene>
<dbReference type="Proteomes" id="UP000190080">
    <property type="component" value="Unassembled WGS sequence"/>
</dbReference>
<sequence length="302" mass="35339">MKKQTSIYFEDIVLDAVKLRADKEKVKMNDFVVSSVEKNYLYPFFSWRHLRNYFYLTKKLKLPLDDNVNRKAFLYIIAYDGIYMEYIDDIYKIVDSTEKVSIPKDLNDILSPGFCLVDAACELFKNGVIKNMENALKWFGADKNEMKVAMNAVMMVKNVIEFNDELYRPRQLDIIKPLEAKERYTPEEYKNSDFFKLYNENIQLLLATLFQSLLENDINVYIIQGKNDLNTIKLMTNNNKRLAMISSSDDGSNIRIGVNRWDKSMHGNMMYCFTTHQVDEAVKDMNIANADLLTKYQELTAL</sequence>
<dbReference type="AlphaFoldDB" id="A0A1V4IBF3"/>
<dbReference type="EMBL" id="MZGV01000089">
    <property type="protein sequence ID" value="OPJ57321.1"/>
    <property type="molecule type" value="Genomic_DNA"/>
</dbReference>
<evidence type="ECO:0000313" key="2">
    <source>
        <dbReference type="Proteomes" id="UP000190080"/>
    </source>
</evidence>
<evidence type="ECO:0000313" key="1">
    <source>
        <dbReference type="EMBL" id="OPJ57321.1"/>
    </source>
</evidence>
<keyword evidence="2" id="KW-1185">Reference proteome</keyword>
<name>A0A1V4IBF3_9CLOT</name>
<reference evidence="1 2" key="1">
    <citation type="submission" date="2017-03" db="EMBL/GenBank/DDBJ databases">
        <title>Genome sequence of Clostridium oryzae DSM 28571.</title>
        <authorList>
            <person name="Poehlein A."/>
            <person name="Daniel R."/>
        </authorList>
    </citation>
    <scope>NUCLEOTIDE SEQUENCE [LARGE SCALE GENOMIC DNA]</scope>
    <source>
        <strain evidence="1 2">DSM 28571</strain>
    </source>
</reference>